<proteinExistence type="predicted"/>
<evidence type="ECO:0000256" key="7">
    <source>
        <dbReference type="SAM" id="MobiDB-lite"/>
    </source>
</evidence>
<evidence type="ECO:0000256" key="5">
    <source>
        <dbReference type="ARBA" id="ARBA00023002"/>
    </source>
</evidence>
<evidence type="ECO:0000256" key="3">
    <source>
        <dbReference type="ARBA" id="ARBA00022692"/>
    </source>
</evidence>
<keyword evidence="6 8" id="KW-0472">Membrane</keyword>
<feature type="transmembrane region" description="Helical" evidence="8">
    <location>
        <begin position="91"/>
        <end position="118"/>
    </location>
</feature>
<keyword evidence="3 8" id="KW-0812">Transmembrane</keyword>
<keyword evidence="2" id="KW-1003">Cell membrane</keyword>
<dbReference type="EMBL" id="CP045798">
    <property type="protein sequence ID" value="QNB47173.1"/>
    <property type="molecule type" value="Genomic_DNA"/>
</dbReference>
<evidence type="ECO:0000256" key="2">
    <source>
        <dbReference type="ARBA" id="ARBA00022475"/>
    </source>
</evidence>
<protein>
    <submittedName>
        <fullName evidence="10">Nitrate reductase gamma subunit</fullName>
    </submittedName>
</protein>
<organism evidence="10 11">
    <name type="scientific">Thermanaerosceptrum fracticalcis</name>
    <dbReference type="NCBI Taxonomy" id="1712410"/>
    <lineage>
        <taxon>Bacteria</taxon>
        <taxon>Bacillati</taxon>
        <taxon>Bacillota</taxon>
        <taxon>Clostridia</taxon>
        <taxon>Eubacteriales</taxon>
        <taxon>Peptococcaceae</taxon>
        <taxon>Thermanaerosceptrum</taxon>
    </lineage>
</organism>
<evidence type="ECO:0000256" key="4">
    <source>
        <dbReference type="ARBA" id="ARBA00022989"/>
    </source>
</evidence>
<evidence type="ECO:0000256" key="8">
    <source>
        <dbReference type="SAM" id="Phobius"/>
    </source>
</evidence>
<reference evidence="10 11" key="1">
    <citation type="journal article" date="2019" name="Front. Microbiol.">
        <title>Thermoanaerosceptrum fracticalcis gen. nov. sp. nov., a Novel Fumarate-Fermenting Microorganism From a Deep Fractured Carbonate Aquifer of the US Great Basin.</title>
        <authorList>
            <person name="Hamilton-Brehm S.D."/>
            <person name="Stewart L.E."/>
            <person name="Zavarin M."/>
            <person name="Caldwell M."/>
            <person name="Lawson P.A."/>
            <person name="Onstott T.C."/>
            <person name="Grzymski J."/>
            <person name="Neveux I."/>
            <person name="Lollar B.S."/>
            <person name="Russell C.E."/>
            <person name="Moser D.P."/>
        </authorList>
    </citation>
    <scope>NUCLEOTIDE SEQUENCE [LARGE SCALE GENOMIC DNA]</scope>
    <source>
        <strain evidence="10 11">DRI-13</strain>
    </source>
</reference>
<evidence type="ECO:0000259" key="9">
    <source>
        <dbReference type="Pfam" id="PF02665"/>
    </source>
</evidence>
<keyword evidence="5" id="KW-0560">Oxidoreductase</keyword>
<dbReference type="InterPro" id="IPR023234">
    <property type="entry name" value="NarG-like_domain"/>
</dbReference>
<feature type="domain" description="NarG-like" evidence="9">
    <location>
        <begin position="126"/>
        <end position="255"/>
    </location>
</feature>
<dbReference type="Proteomes" id="UP000515847">
    <property type="component" value="Chromosome"/>
</dbReference>
<feature type="transmembrane region" description="Helical" evidence="8">
    <location>
        <begin position="184"/>
        <end position="204"/>
    </location>
</feature>
<dbReference type="KEGG" id="tfr:BR63_13190"/>
<feature type="transmembrane region" description="Helical" evidence="8">
    <location>
        <begin position="138"/>
        <end position="164"/>
    </location>
</feature>
<accession>A0A7G6E519</accession>
<keyword evidence="4 8" id="KW-1133">Transmembrane helix</keyword>
<dbReference type="SUPFAM" id="SSF103501">
    <property type="entry name" value="Respiratory nitrate reductase 1 gamma chain"/>
    <property type="match status" value="1"/>
</dbReference>
<feature type="transmembrane region" description="Helical" evidence="8">
    <location>
        <begin position="224"/>
        <end position="241"/>
    </location>
</feature>
<dbReference type="RefSeq" id="WP_034422615.1">
    <property type="nucleotide sequence ID" value="NZ_CP045798.1"/>
</dbReference>
<dbReference type="Gene3D" id="1.20.950.20">
    <property type="entry name" value="Transmembrane di-heme cytochromes, Chain C"/>
    <property type="match status" value="1"/>
</dbReference>
<feature type="transmembrane region" description="Helical" evidence="8">
    <location>
        <begin position="6"/>
        <end position="23"/>
    </location>
</feature>
<dbReference type="Pfam" id="PF02665">
    <property type="entry name" value="Nitrate_red_gam"/>
    <property type="match status" value="1"/>
</dbReference>
<name>A0A7G6E519_THEFR</name>
<sequence length="302" mass="34640">MLLLAFIYLSLFSFIGISLYRALQFASLPMHSRLELYPVPKEKGRGEYGGSYYEEMNWWTKRREISLVGELKEMLEEMLFIKRLFENQRPFWWISYALHLGIYFLGLWTVLLFVGAITEIAGLPVVTPKGVNPHWWTTLLYYGTILAGGAGAALATFGSGALFLRRLFNHTLKKYTTPQEYFNLLFIFAVLATGLMVWSADLGFNYGRAIFKGLLTFTPIEADGLLTLHIFLLGLLLIYIPQSKMGHYVAKYFTYHKILWDNDPNLPGSEVEKKVKEALSYKPKKTWSAPHYQQGQSKSQGM</sequence>
<dbReference type="GO" id="GO:0016491">
    <property type="term" value="F:oxidoreductase activity"/>
    <property type="evidence" value="ECO:0007669"/>
    <property type="project" value="UniProtKB-KW"/>
</dbReference>
<gene>
    <name evidence="10" type="ORF">BR63_13190</name>
</gene>
<keyword evidence="11" id="KW-1185">Reference proteome</keyword>
<evidence type="ECO:0000256" key="6">
    <source>
        <dbReference type="ARBA" id="ARBA00023136"/>
    </source>
</evidence>
<evidence type="ECO:0000313" key="11">
    <source>
        <dbReference type="Proteomes" id="UP000515847"/>
    </source>
</evidence>
<dbReference type="OrthoDB" id="128617at2"/>
<feature type="compositionally biased region" description="Polar residues" evidence="7">
    <location>
        <begin position="291"/>
        <end position="302"/>
    </location>
</feature>
<dbReference type="GO" id="GO:0005886">
    <property type="term" value="C:plasma membrane"/>
    <property type="evidence" value="ECO:0007669"/>
    <property type="project" value="UniProtKB-SubCell"/>
</dbReference>
<dbReference type="InterPro" id="IPR036197">
    <property type="entry name" value="NarG-like_sf"/>
</dbReference>
<comment type="subcellular location">
    <subcellularLocation>
        <location evidence="1">Cell membrane</location>
        <topology evidence="1">Multi-pass membrane protein</topology>
    </subcellularLocation>
</comment>
<feature type="region of interest" description="Disordered" evidence="7">
    <location>
        <begin position="282"/>
        <end position="302"/>
    </location>
</feature>
<evidence type="ECO:0000313" key="10">
    <source>
        <dbReference type="EMBL" id="QNB47173.1"/>
    </source>
</evidence>
<evidence type="ECO:0000256" key="1">
    <source>
        <dbReference type="ARBA" id="ARBA00004651"/>
    </source>
</evidence>
<dbReference type="AlphaFoldDB" id="A0A7G6E519"/>